<evidence type="ECO:0000256" key="1">
    <source>
        <dbReference type="ARBA" id="ARBA00004196"/>
    </source>
</evidence>
<keyword evidence="2 3" id="KW-0732">Signal</keyword>
<keyword evidence="6" id="KW-1185">Reference proteome</keyword>
<dbReference type="EMBL" id="CP041636">
    <property type="protein sequence ID" value="QDO98818.1"/>
    <property type="molecule type" value="Genomic_DNA"/>
</dbReference>
<evidence type="ECO:0000256" key="3">
    <source>
        <dbReference type="SAM" id="SignalP"/>
    </source>
</evidence>
<dbReference type="Pfam" id="PF09375">
    <property type="entry name" value="Peptidase_M75"/>
    <property type="match status" value="1"/>
</dbReference>
<proteinExistence type="predicted"/>
<dbReference type="OrthoDB" id="5729110at2"/>
<gene>
    <name evidence="5" type="ORF">FNB15_16745</name>
</gene>
<dbReference type="CDD" id="cd14659">
    <property type="entry name" value="Imelysin-like_IPPA"/>
    <property type="match status" value="1"/>
</dbReference>
<comment type="subcellular location">
    <subcellularLocation>
        <location evidence="1">Cell envelope</location>
    </subcellularLocation>
</comment>
<dbReference type="InterPro" id="IPR034984">
    <property type="entry name" value="Imelysin-like_IPPA"/>
</dbReference>
<dbReference type="AlphaFoldDB" id="A0A516H4X2"/>
<name>A0A516H4X2_9PROT</name>
<dbReference type="InterPro" id="IPR018976">
    <property type="entry name" value="Imelysin-like"/>
</dbReference>
<evidence type="ECO:0000313" key="6">
    <source>
        <dbReference type="Proteomes" id="UP000317496"/>
    </source>
</evidence>
<evidence type="ECO:0000259" key="4">
    <source>
        <dbReference type="Pfam" id="PF09375"/>
    </source>
</evidence>
<reference evidence="5 6" key="1">
    <citation type="submission" date="2019-07" db="EMBL/GenBank/DDBJ databases">
        <title>Genome sequencing for Ferrovibrio sp. K5.</title>
        <authorList>
            <person name="Park S.-J."/>
        </authorList>
    </citation>
    <scope>NUCLEOTIDE SEQUENCE [LARGE SCALE GENOMIC DNA]</scope>
    <source>
        <strain evidence="5 6">K5</strain>
    </source>
</reference>
<evidence type="ECO:0000256" key="2">
    <source>
        <dbReference type="ARBA" id="ARBA00022729"/>
    </source>
</evidence>
<feature type="chain" id="PRO_5021813685" evidence="3">
    <location>
        <begin position="22"/>
        <end position="359"/>
    </location>
</feature>
<feature type="signal peptide" evidence="3">
    <location>
        <begin position="1"/>
        <end position="21"/>
    </location>
</feature>
<dbReference type="GO" id="GO:0030313">
    <property type="term" value="C:cell envelope"/>
    <property type="evidence" value="ECO:0007669"/>
    <property type="project" value="UniProtKB-SubCell"/>
</dbReference>
<evidence type="ECO:0000313" key="5">
    <source>
        <dbReference type="EMBL" id="QDO98818.1"/>
    </source>
</evidence>
<accession>A0A516H4X2</accession>
<dbReference type="KEGG" id="fer:FNB15_16745"/>
<sequence length="359" mass="38733">MRSIASVLAVLLFLAGNPGHAVEASAYAALNKAAIDQHILPRYDALVTATAGLNAAAKSYCAAPATRPVADLQVAFGQTLDAWQDIQHVRFGPIDWFFRSQRFAFWPDPRNTIGKQMAELLSKHQSGSVDPELLAKGSVATQGLPALERLIFGEDASKLKSGTDAAYRCRYVEAIAINLAQMAKETQAAWREGGDKAFAAVMQDGRNPDAPYREPQEATLELFKALYLAVELAADHKLARPLGAALKDARPRLAESWRSERSLRNIQRNLAAAQDLYLNSFSPAVTDKAVDTAIRDGIAKSVTTANAIRVPLETAVQDAKTRPQAEALAAELLALKKLLGDRLPPALDIPVGFNALDGD</sequence>
<feature type="domain" description="Imelysin-like" evidence="4">
    <location>
        <begin position="39"/>
        <end position="338"/>
    </location>
</feature>
<dbReference type="Proteomes" id="UP000317496">
    <property type="component" value="Chromosome"/>
</dbReference>
<protein>
    <submittedName>
        <fullName evidence="5">Imelysin family protein</fullName>
    </submittedName>
</protein>
<dbReference type="Gene3D" id="1.20.1420.20">
    <property type="entry name" value="M75 peptidase, HXXE motif"/>
    <property type="match status" value="1"/>
</dbReference>
<dbReference type="RefSeq" id="WP_144069799.1">
    <property type="nucleotide sequence ID" value="NZ_CP041636.1"/>
</dbReference>
<dbReference type="InterPro" id="IPR038352">
    <property type="entry name" value="Imelysin_sf"/>
</dbReference>
<organism evidence="5 6">
    <name type="scientific">Ferrovibrio terrae</name>
    <dbReference type="NCBI Taxonomy" id="2594003"/>
    <lineage>
        <taxon>Bacteria</taxon>
        <taxon>Pseudomonadati</taxon>
        <taxon>Pseudomonadota</taxon>
        <taxon>Alphaproteobacteria</taxon>
        <taxon>Rhodospirillales</taxon>
        <taxon>Rhodospirillaceae</taxon>
        <taxon>Ferrovibrio</taxon>
    </lineage>
</organism>